<name>A0ACD4NHL1_9HYPH</name>
<accession>A0ACD4NHL1</accession>
<proteinExistence type="predicted"/>
<keyword evidence="2" id="KW-1185">Reference proteome</keyword>
<evidence type="ECO:0000313" key="2">
    <source>
        <dbReference type="Proteomes" id="UP001163223"/>
    </source>
</evidence>
<reference evidence="1" key="1">
    <citation type="submission" date="2022-11" db="EMBL/GenBank/DDBJ databases">
        <title>beta-Carotene-producing bacterium, Jeongeuplla avenae sp. nov., alleviates the salt stress of Arabidopsis seedlings.</title>
        <authorList>
            <person name="Jiang L."/>
            <person name="Lee J."/>
        </authorList>
    </citation>
    <scope>NUCLEOTIDE SEQUENCE</scope>
    <source>
        <strain evidence="1">DY_R2A_6</strain>
    </source>
</reference>
<protein>
    <submittedName>
        <fullName evidence="1">Uncharacterized protein</fullName>
    </submittedName>
</protein>
<dbReference type="Proteomes" id="UP001163223">
    <property type="component" value="Chromosome"/>
</dbReference>
<gene>
    <name evidence="1" type="ORF">OXU80_15320</name>
</gene>
<organism evidence="1 2">
    <name type="scientific">Antarcticirhabdus aurantiaca</name>
    <dbReference type="NCBI Taxonomy" id="2606717"/>
    <lineage>
        <taxon>Bacteria</taxon>
        <taxon>Pseudomonadati</taxon>
        <taxon>Pseudomonadota</taxon>
        <taxon>Alphaproteobacteria</taxon>
        <taxon>Hyphomicrobiales</taxon>
        <taxon>Aurantimonadaceae</taxon>
        <taxon>Antarcticirhabdus</taxon>
    </lineage>
</organism>
<sequence>MPKTTGNADRFSVSQFRSDPLSEQATIVLTDGNGGSLALYARQIDGTGTPKEIIKQTALAALDDAKATIARL</sequence>
<evidence type="ECO:0000313" key="1">
    <source>
        <dbReference type="EMBL" id="WAJ26274.1"/>
    </source>
</evidence>
<dbReference type="EMBL" id="CP113520">
    <property type="protein sequence ID" value="WAJ26274.1"/>
    <property type="molecule type" value="Genomic_DNA"/>
</dbReference>